<dbReference type="SUPFAM" id="SSF52047">
    <property type="entry name" value="RNI-like"/>
    <property type="match status" value="1"/>
</dbReference>
<proteinExistence type="predicted"/>
<accession>A0AAD7B6R0</accession>
<reference evidence="1" key="1">
    <citation type="submission" date="2023-03" db="EMBL/GenBank/DDBJ databases">
        <title>Massive genome expansion in bonnet fungi (Mycena s.s.) driven by repeated elements and novel gene families across ecological guilds.</title>
        <authorList>
            <consortium name="Lawrence Berkeley National Laboratory"/>
            <person name="Harder C.B."/>
            <person name="Miyauchi S."/>
            <person name="Viragh M."/>
            <person name="Kuo A."/>
            <person name="Thoen E."/>
            <person name="Andreopoulos B."/>
            <person name="Lu D."/>
            <person name="Skrede I."/>
            <person name="Drula E."/>
            <person name="Henrissat B."/>
            <person name="Morin E."/>
            <person name="Kohler A."/>
            <person name="Barry K."/>
            <person name="LaButti K."/>
            <person name="Morin E."/>
            <person name="Salamov A."/>
            <person name="Lipzen A."/>
            <person name="Mereny Z."/>
            <person name="Hegedus B."/>
            <person name="Baldrian P."/>
            <person name="Stursova M."/>
            <person name="Weitz H."/>
            <person name="Taylor A."/>
            <person name="Grigoriev I.V."/>
            <person name="Nagy L.G."/>
            <person name="Martin F."/>
            <person name="Kauserud H."/>
        </authorList>
    </citation>
    <scope>NUCLEOTIDE SEQUENCE</scope>
    <source>
        <strain evidence="1">9284</strain>
    </source>
</reference>
<protein>
    <recommendedName>
        <fullName evidence="3">F-box domain-containing protein</fullName>
    </recommendedName>
</protein>
<keyword evidence="2" id="KW-1185">Reference proteome</keyword>
<sequence>MSSVFPLSDLGFDVVELVLGQVSLHSDLVSFAACSRACHELVVPRHSEYRILRLRELRPQVWAHLARRPDLARYIREVCWESWSPKPEGPERYPSTLLDSTKVPNDPETVLADICKALKSMEHLQSFTWSKAEPSIYRILQGSPSLFRLCIHDVRRDHGLGPPDAEDANYPLWHISNLKELSLSQRWWPQRLHEWFLRCPDLQVLQIRLPPDPLLAECSFPHLRRLDLLAPAAVETSVIEFLQRHPTIEDLQWFPHTESLQLGHGSLPRLKRLTTTTEFACTVLSDPTVPHRAIECVGQLSLDERTWRALAAINTTRLKELQIWRHDNLETIHRLAELVPQLRRLEIPRFGLATRSDADKNHTVDDYIEAVSRFPCLEFLDSSLWLALGGNSEKINALASRCPNLQRLGQSKSDAYVEIVLIRKGGEVVWEEE</sequence>
<dbReference type="Gene3D" id="3.80.10.10">
    <property type="entry name" value="Ribonuclease Inhibitor"/>
    <property type="match status" value="1"/>
</dbReference>
<evidence type="ECO:0000313" key="1">
    <source>
        <dbReference type="EMBL" id="KAJ7611612.1"/>
    </source>
</evidence>
<comment type="caution">
    <text evidence="1">The sequence shown here is derived from an EMBL/GenBank/DDBJ whole genome shotgun (WGS) entry which is preliminary data.</text>
</comment>
<dbReference type="EMBL" id="JARKIF010000032">
    <property type="protein sequence ID" value="KAJ7611612.1"/>
    <property type="molecule type" value="Genomic_DNA"/>
</dbReference>
<dbReference type="AlphaFoldDB" id="A0AAD7B6R0"/>
<name>A0AAD7B6R0_9AGAR</name>
<gene>
    <name evidence="1" type="ORF">FB45DRAFT_940422</name>
</gene>
<organism evidence="1 2">
    <name type="scientific">Roridomyces roridus</name>
    <dbReference type="NCBI Taxonomy" id="1738132"/>
    <lineage>
        <taxon>Eukaryota</taxon>
        <taxon>Fungi</taxon>
        <taxon>Dikarya</taxon>
        <taxon>Basidiomycota</taxon>
        <taxon>Agaricomycotina</taxon>
        <taxon>Agaricomycetes</taxon>
        <taxon>Agaricomycetidae</taxon>
        <taxon>Agaricales</taxon>
        <taxon>Marasmiineae</taxon>
        <taxon>Mycenaceae</taxon>
        <taxon>Roridomyces</taxon>
    </lineage>
</organism>
<dbReference type="InterPro" id="IPR032675">
    <property type="entry name" value="LRR_dom_sf"/>
</dbReference>
<dbReference type="Proteomes" id="UP001221142">
    <property type="component" value="Unassembled WGS sequence"/>
</dbReference>
<evidence type="ECO:0000313" key="2">
    <source>
        <dbReference type="Proteomes" id="UP001221142"/>
    </source>
</evidence>
<evidence type="ECO:0008006" key="3">
    <source>
        <dbReference type="Google" id="ProtNLM"/>
    </source>
</evidence>